<reference evidence="1" key="1">
    <citation type="submission" date="2022-04" db="EMBL/GenBank/DDBJ databases">
        <title>A functionally conserved STORR gene fusion in Papaver species that diverged 16.8 million years ago.</title>
        <authorList>
            <person name="Catania T."/>
        </authorList>
    </citation>
    <scope>NUCLEOTIDE SEQUENCE</scope>
    <source>
        <strain evidence="1">S-188037</strain>
    </source>
</reference>
<comment type="caution">
    <text evidence="1">The sequence shown here is derived from an EMBL/GenBank/DDBJ whole genome shotgun (WGS) entry which is preliminary data.</text>
</comment>
<dbReference type="Proteomes" id="UP001202328">
    <property type="component" value="Unassembled WGS sequence"/>
</dbReference>
<dbReference type="PANTHER" id="PTHR31900">
    <property type="entry name" value="F-BOX/RNI SUPERFAMILY PROTEIN-RELATED"/>
    <property type="match status" value="1"/>
</dbReference>
<evidence type="ECO:0008006" key="3">
    <source>
        <dbReference type="Google" id="ProtNLM"/>
    </source>
</evidence>
<dbReference type="EMBL" id="JAJJMB010008592">
    <property type="protein sequence ID" value="KAI3922910.1"/>
    <property type="molecule type" value="Genomic_DNA"/>
</dbReference>
<evidence type="ECO:0000313" key="1">
    <source>
        <dbReference type="EMBL" id="KAI3922910.1"/>
    </source>
</evidence>
<proteinExistence type="predicted"/>
<feature type="non-terminal residue" evidence="1">
    <location>
        <position position="1"/>
    </location>
</feature>
<accession>A0AAD4ST93</accession>
<keyword evidence="2" id="KW-1185">Reference proteome</keyword>
<organism evidence="1 2">
    <name type="scientific">Papaver atlanticum</name>
    <dbReference type="NCBI Taxonomy" id="357466"/>
    <lineage>
        <taxon>Eukaryota</taxon>
        <taxon>Viridiplantae</taxon>
        <taxon>Streptophyta</taxon>
        <taxon>Embryophyta</taxon>
        <taxon>Tracheophyta</taxon>
        <taxon>Spermatophyta</taxon>
        <taxon>Magnoliopsida</taxon>
        <taxon>Ranunculales</taxon>
        <taxon>Papaveraceae</taxon>
        <taxon>Papaveroideae</taxon>
        <taxon>Papaver</taxon>
    </lineage>
</organism>
<sequence>FVALNAPEVSGYTTRCCKGLISEDNIIENLSSLKTADIDIKLLEDMRWYHKGVEEEDSGLSAEDVESGNLMVRFLSALSDVKYLTLSHRVLKILSNAPDLLQSQPQLQNMTLETCLSQDCLPGIAYLLKISPNIKSLSLMLDMKPSDVTAEQPYCDESNSGSLEHYWKLEYTLNYLLAVHITKFRGSANEFNFLRFLFTKAPVLEEVYLSDYIFAYASDRKKGIF</sequence>
<dbReference type="AlphaFoldDB" id="A0AAD4ST93"/>
<protein>
    <recommendedName>
        <fullName evidence="3">FBD domain-containing protein</fullName>
    </recommendedName>
</protein>
<dbReference type="InterPro" id="IPR050232">
    <property type="entry name" value="FBL13/AtMIF1-like"/>
</dbReference>
<gene>
    <name evidence="1" type="ORF">MKW98_007041</name>
</gene>
<dbReference type="PANTHER" id="PTHR31900:SF30">
    <property type="entry name" value="SUPERFAMILY PROTEIN, PUTATIVE-RELATED"/>
    <property type="match status" value="1"/>
</dbReference>
<name>A0AAD4ST93_9MAGN</name>
<evidence type="ECO:0000313" key="2">
    <source>
        <dbReference type="Proteomes" id="UP001202328"/>
    </source>
</evidence>